<organism evidence="3 4">
    <name type="scientific">Prorocentrum cordatum</name>
    <dbReference type="NCBI Taxonomy" id="2364126"/>
    <lineage>
        <taxon>Eukaryota</taxon>
        <taxon>Sar</taxon>
        <taxon>Alveolata</taxon>
        <taxon>Dinophyceae</taxon>
        <taxon>Prorocentrales</taxon>
        <taxon>Prorocentraceae</taxon>
        <taxon>Prorocentrum</taxon>
    </lineage>
</organism>
<feature type="chain" id="PRO_5045194293" evidence="2">
    <location>
        <begin position="21"/>
        <end position="302"/>
    </location>
</feature>
<gene>
    <name evidence="3" type="ORF">PCOR1329_LOCUS58954</name>
</gene>
<evidence type="ECO:0000313" key="4">
    <source>
        <dbReference type="Proteomes" id="UP001189429"/>
    </source>
</evidence>
<evidence type="ECO:0000313" key="3">
    <source>
        <dbReference type="EMBL" id="CAK0873884.1"/>
    </source>
</evidence>
<dbReference type="EMBL" id="CAUYUJ010017331">
    <property type="protein sequence ID" value="CAK0873884.1"/>
    <property type="molecule type" value="Genomic_DNA"/>
</dbReference>
<sequence>MTALKAPSLVLLTHASALHAASSIRAGSIANASAAWAAVPGYSGPNNGYWFIGDSGVATALFDAGPGCPATAAQAATYCSSDPVCRGFNVHAAWGGGCAQYFGGSSVKLSYKGDWTGYLKDPTSAPTSAPTPSPTSAPTSALAPASGAAGGASAVGDPHLQNVHGEKFDLMQPGNHLLINIPRKAAENALLRVDANAQRLGGQCTDLYFQELNITGAWANAKQSGGFHYKAQDAVGERSHWARFGRVQLKVAQGRTGKGTKYLNFYVKHLSRAGFSVGGLLGEDDHSLVETPLESCAHRLAL</sequence>
<keyword evidence="4" id="KW-1185">Reference proteome</keyword>
<name>A0ABN9VLS1_9DINO</name>
<keyword evidence="2" id="KW-0732">Signal</keyword>
<evidence type="ECO:0000256" key="1">
    <source>
        <dbReference type="SAM" id="MobiDB-lite"/>
    </source>
</evidence>
<protein>
    <submittedName>
        <fullName evidence="3">Uncharacterized protein</fullName>
    </submittedName>
</protein>
<comment type="caution">
    <text evidence="3">The sequence shown here is derived from an EMBL/GenBank/DDBJ whole genome shotgun (WGS) entry which is preliminary data.</text>
</comment>
<accession>A0ABN9VLS1</accession>
<feature type="compositionally biased region" description="Low complexity" evidence="1">
    <location>
        <begin position="136"/>
        <end position="154"/>
    </location>
</feature>
<dbReference type="Proteomes" id="UP001189429">
    <property type="component" value="Unassembled WGS sequence"/>
</dbReference>
<evidence type="ECO:0000256" key="2">
    <source>
        <dbReference type="SAM" id="SignalP"/>
    </source>
</evidence>
<reference evidence="3" key="1">
    <citation type="submission" date="2023-10" db="EMBL/GenBank/DDBJ databases">
        <authorList>
            <person name="Chen Y."/>
            <person name="Shah S."/>
            <person name="Dougan E. K."/>
            <person name="Thang M."/>
            <person name="Chan C."/>
        </authorList>
    </citation>
    <scope>NUCLEOTIDE SEQUENCE [LARGE SCALE GENOMIC DNA]</scope>
</reference>
<feature type="signal peptide" evidence="2">
    <location>
        <begin position="1"/>
        <end position="20"/>
    </location>
</feature>
<feature type="region of interest" description="Disordered" evidence="1">
    <location>
        <begin position="122"/>
        <end position="158"/>
    </location>
</feature>
<proteinExistence type="predicted"/>